<feature type="region of interest" description="Disordered" evidence="1">
    <location>
        <begin position="155"/>
        <end position="212"/>
    </location>
</feature>
<keyword evidence="3" id="KW-1185">Reference proteome</keyword>
<name>A0A0B5F452_STRA4</name>
<dbReference type="AlphaFoldDB" id="A0A0B5F452"/>
<dbReference type="Proteomes" id="UP000031523">
    <property type="component" value="Chromosome"/>
</dbReference>
<feature type="region of interest" description="Disordered" evidence="1">
    <location>
        <begin position="737"/>
        <end position="772"/>
    </location>
</feature>
<feature type="compositionally biased region" description="Basic and acidic residues" evidence="1">
    <location>
        <begin position="155"/>
        <end position="167"/>
    </location>
</feature>
<evidence type="ECO:0000313" key="3">
    <source>
        <dbReference type="Proteomes" id="UP000031523"/>
    </source>
</evidence>
<dbReference type="InterPro" id="IPR043737">
    <property type="entry name" value="DUF5682"/>
</dbReference>
<dbReference type="PANTHER" id="PTHR30634:SF14">
    <property type="match status" value="1"/>
</dbReference>
<dbReference type="KEGG" id="sals:SLNWT_4706"/>
<feature type="region of interest" description="Disordered" evidence="1">
    <location>
        <begin position="262"/>
        <end position="291"/>
    </location>
</feature>
<proteinExistence type="predicted"/>
<feature type="compositionally biased region" description="Low complexity" evidence="1">
    <location>
        <begin position="178"/>
        <end position="189"/>
    </location>
</feature>
<feature type="compositionally biased region" description="Basic and acidic residues" evidence="1">
    <location>
        <begin position="262"/>
        <end position="274"/>
    </location>
</feature>
<evidence type="ECO:0000313" key="2">
    <source>
        <dbReference type="EMBL" id="AJE85082.1"/>
    </source>
</evidence>
<dbReference type="InterPro" id="IPR050458">
    <property type="entry name" value="LolB"/>
</dbReference>
<sequence length="953" mass="98784">MSVPGAVEETVRAAESAVAAGAVGAEAVGAGAASGECAGGAEAAAVDWPLLLGVRHHGPGSARAVRAALDAARPRAVLIEGPPEADGLLALAAEEGMRPPVALLAHAVDEPGTSSFWPFAEFSPEWVALRWALRHGVPVRFIDLPAAHSLALHREERAAREEQRDGFPEVTPDGGQFPAEGPDGEAAPGEPRPGEPGPGEEGQGPPDAGAVRSDPLAVLARTAGYDDPERWWEDAVEHRGARGTEALAPFEALAEAMTALRERPAGDGGGDRAEPGAGQGPPSPREAPGQDRDLVREAHMRLRLRAAQKEYGEQVAVVCGAWHVPALRERPTLTADRALLKGLPKIKTEMTWVPWTHRRLSRAGGYGAGIESPGWYGHLFHAPDRPVTRWMTKVAGLLREEDRIVSSAHVIEAVRLAETLAVMRGRPLAGLAETTDAIRAVLCEGSDVPLDLVRDRLVIGDVLGEVPDAAPAVPLQRDLTRLQRRLRLKPEALERELDLDLRGETDGARSRLLHRLRLLGIGWGEPAAGRGGTGTFRESWRLRWEPELSVRVAEAGVWGTTVQAAASAKAETEAVSATALAEVTALAEHCLLAGLPDALPVVMRVLADRAALDSDVGHLAQALPALVRSLRYGDVRGTDTGALAEVAAGLAERVFVGLPAACAALDPDAAQEMRRHLDAVHSAVGLLAAGPEGEGAGAGAGAGGLDGVATSEGATGAEATAVQATGAEAAGAGSIGAEARGAEPTGAEAEEAEAAGVEAEAAEAGRPAGPDRSGIRTRWWRVLRVLADRDTVAGVLRGRCARLLLDEGELTAEEAARLMGLALSRGTPPAEAAAWIEGFVGGGSGGMLLVHDERLLGLVDRWLTGVPETAFNDVLPLLRRTFSAYEAGVRRSLGELVRRGPAGAAPAAGGPGPGLPGFAPELDGARADAVLPVLHLLLGRGGGTADAPVVTGS</sequence>
<accession>A0A0B5F452</accession>
<feature type="compositionally biased region" description="Low complexity" evidence="1">
    <location>
        <begin position="737"/>
        <end position="747"/>
    </location>
</feature>
<evidence type="ECO:0000256" key="1">
    <source>
        <dbReference type="SAM" id="MobiDB-lite"/>
    </source>
</evidence>
<organism evidence="2 3">
    <name type="scientific">Streptomyces albus (strain ATCC 21838 / DSM 41398 / FERM P-419 / JCM 4703 / NBRC 107858)</name>
    <dbReference type="NCBI Taxonomy" id="1081613"/>
    <lineage>
        <taxon>Bacteria</taxon>
        <taxon>Bacillati</taxon>
        <taxon>Actinomycetota</taxon>
        <taxon>Actinomycetes</taxon>
        <taxon>Kitasatosporales</taxon>
        <taxon>Streptomycetaceae</taxon>
        <taxon>Streptomyces</taxon>
    </lineage>
</organism>
<feature type="compositionally biased region" description="Low complexity" evidence="1">
    <location>
        <begin position="754"/>
        <end position="768"/>
    </location>
</feature>
<reference evidence="2 3" key="1">
    <citation type="submission" date="2015-01" db="EMBL/GenBank/DDBJ databases">
        <title>Enhanced salinomycin production by adjusting the supply of polyketide extender units in Streptomyce albus DSM 41398.</title>
        <authorList>
            <person name="Lu C."/>
        </authorList>
    </citation>
    <scope>NUCLEOTIDE SEQUENCE [LARGE SCALE GENOMIC DNA]</scope>
    <source>
        <strain evidence="3">ATCC 21838 / DSM 41398 / FERM P-419 / JCM 4703 / NBRC 107858</strain>
    </source>
</reference>
<protein>
    <submittedName>
        <fullName evidence="2">Uncharacterized protein</fullName>
    </submittedName>
</protein>
<dbReference type="PANTHER" id="PTHR30634">
    <property type="entry name" value="OUTER MEMBRANE LOLAB LIPOPROTEIN INSERTION APPARATUS"/>
    <property type="match status" value="1"/>
</dbReference>
<dbReference type="Pfam" id="PF18934">
    <property type="entry name" value="DUF5682"/>
    <property type="match status" value="1"/>
</dbReference>
<dbReference type="EMBL" id="CP010519">
    <property type="protein sequence ID" value="AJE85082.1"/>
    <property type="molecule type" value="Genomic_DNA"/>
</dbReference>
<gene>
    <name evidence="2" type="ORF">SLNWT_4706</name>
</gene>